<dbReference type="EMBL" id="JARKIB010000207">
    <property type="protein sequence ID" value="KAJ7723890.1"/>
    <property type="molecule type" value="Genomic_DNA"/>
</dbReference>
<dbReference type="Proteomes" id="UP001215598">
    <property type="component" value="Unassembled WGS sequence"/>
</dbReference>
<protein>
    <submittedName>
        <fullName evidence="1">Uncharacterized protein</fullName>
    </submittedName>
</protein>
<name>A0AAD7HNA9_9AGAR</name>
<comment type="caution">
    <text evidence="1">The sequence shown here is derived from an EMBL/GenBank/DDBJ whole genome shotgun (WGS) entry which is preliminary data.</text>
</comment>
<reference evidence="1" key="1">
    <citation type="submission" date="2023-03" db="EMBL/GenBank/DDBJ databases">
        <title>Massive genome expansion in bonnet fungi (Mycena s.s.) driven by repeated elements and novel gene families across ecological guilds.</title>
        <authorList>
            <consortium name="Lawrence Berkeley National Laboratory"/>
            <person name="Harder C.B."/>
            <person name="Miyauchi S."/>
            <person name="Viragh M."/>
            <person name="Kuo A."/>
            <person name="Thoen E."/>
            <person name="Andreopoulos B."/>
            <person name="Lu D."/>
            <person name="Skrede I."/>
            <person name="Drula E."/>
            <person name="Henrissat B."/>
            <person name="Morin E."/>
            <person name="Kohler A."/>
            <person name="Barry K."/>
            <person name="LaButti K."/>
            <person name="Morin E."/>
            <person name="Salamov A."/>
            <person name="Lipzen A."/>
            <person name="Mereny Z."/>
            <person name="Hegedus B."/>
            <person name="Baldrian P."/>
            <person name="Stursova M."/>
            <person name="Weitz H."/>
            <person name="Taylor A."/>
            <person name="Grigoriev I.V."/>
            <person name="Nagy L.G."/>
            <person name="Martin F."/>
            <person name="Kauserud H."/>
        </authorList>
    </citation>
    <scope>NUCLEOTIDE SEQUENCE</scope>
    <source>
        <strain evidence="1">CBHHK182m</strain>
    </source>
</reference>
<keyword evidence="2" id="KW-1185">Reference proteome</keyword>
<dbReference type="AlphaFoldDB" id="A0AAD7HNA9"/>
<gene>
    <name evidence="1" type="ORF">B0H16DRAFT_1736987</name>
</gene>
<evidence type="ECO:0000313" key="2">
    <source>
        <dbReference type="Proteomes" id="UP001215598"/>
    </source>
</evidence>
<accession>A0AAD7HNA9</accession>
<sequence length="231" mass="26193">MSEFFDVLFRAHLHHIKRQDASTLILSSIELWVIVFRLTYPPPLRRSPTLVSKIDDLGRARFALSQWAAVLHLSATTLIHCEVSDTKMSRMTDERLTHEPIPPLIALTTLIFKGTLWRSGVVNALLSVLALPVLSHLQILENYVGKHPVTALTSFTEQSRCEATLVQVNIMAPSNPPQIYRTLIERKSRKMHFSRPHRIPGNLEELVAAAATVTRRQRRTPEPAWDEEAGK</sequence>
<organism evidence="1 2">
    <name type="scientific">Mycena metata</name>
    <dbReference type="NCBI Taxonomy" id="1033252"/>
    <lineage>
        <taxon>Eukaryota</taxon>
        <taxon>Fungi</taxon>
        <taxon>Dikarya</taxon>
        <taxon>Basidiomycota</taxon>
        <taxon>Agaricomycotina</taxon>
        <taxon>Agaricomycetes</taxon>
        <taxon>Agaricomycetidae</taxon>
        <taxon>Agaricales</taxon>
        <taxon>Marasmiineae</taxon>
        <taxon>Mycenaceae</taxon>
        <taxon>Mycena</taxon>
    </lineage>
</organism>
<evidence type="ECO:0000313" key="1">
    <source>
        <dbReference type="EMBL" id="KAJ7723890.1"/>
    </source>
</evidence>
<proteinExistence type="predicted"/>